<evidence type="ECO:0000313" key="1">
    <source>
        <dbReference type="EMBL" id="MBH9582241.1"/>
    </source>
</evidence>
<dbReference type="Proteomes" id="UP000597038">
    <property type="component" value="Unassembled WGS sequence"/>
</dbReference>
<keyword evidence="2" id="KW-1185">Reference proteome</keyword>
<feature type="non-terminal residue" evidence="1">
    <location>
        <position position="77"/>
    </location>
</feature>
<dbReference type="InterPro" id="IPR027477">
    <property type="entry name" value="Succ_DH/fumarate_Rdtase_cat_sf"/>
</dbReference>
<dbReference type="EMBL" id="JAEDAQ010000253">
    <property type="protein sequence ID" value="MBH9582241.1"/>
    <property type="molecule type" value="Genomic_DNA"/>
</dbReference>
<dbReference type="Gene3D" id="3.50.50.60">
    <property type="entry name" value="FAD/NAD(P)-binding domain"/>
    <property type="match status" value="1"/>
</dbReference>
<organism evidence="1 2">
    <name type="scientific">Staphylococcus felis</name>
    <dbReference type="NCBI Taxonomy" id="46127"/>
    <lineage>
        <taxon>Bacteria</taxon>
        <taxon>Bacillati</taxon>
        <taxon>Bacillota</taxon>
        <taxon>Bacilli</taxon>
        <taxon>Bacillales</taxon>
        <taxon>Staphylococcaceae</taxon>
        <taxon>Staphylococcus</taxon>
    </lineage>
</organism>
<feature type="non-terminal residue" evidence="1">
    <location>
        <position position="1"/>
    </location>
</feature>
<evidence type="ECO:0000313" key="2">
    <source>
        <dbReference type="Proteomes" id="UP000597038"/>
    </source>
</evidence>
<reference evidence="1 2" key="1">
    <citation type="submission" date="2020-12" db="EMBL/GenBank/DDBJ databases">
        <title>Genomic analysis of Staphylococcus felis from a cat with skin infection.</title>
        <authorList>
            <person name="Aslantas O."/>
            <person name="Keskin O."/>
            <person name="Buyukaltay K."/>
            <person name="Gullu Yucetepe A."/>
        </authorList>
    </citation>
    <scope>NUCLEOTIDE SEQUENCE [LARGE SCALE GENOMIC DNA]</scope>
    <source>
        <strain evidence="1 2">HARRANVET</strain>
    </source>
</reference>
<comment type="caution">
    <text evidence="1">The sequence shown here is derived from an EMBL/GenBank/DDBJ whole genome shotgun (WGS) entry which is preliminary data.</text>
</comment>
<sequence length="77" mass="8491">ISNLFTPSSNQRTSKSTGAILAFQHRVPLQNMEMIQFHPTLIGTPQRAYGLVSEAVLAAVDLLINENDIPFMDSVHP</sequence>
<dbReference type="Gene3D" id="3.90.700.10">
    <property type="entry name" value="Succinate dehydrogenase/fumarate reductase flavoprotein, catalytic domain"/>
    <property type="match status" value="1"/>
</dbReference>
<dbReference type="SUPFAM" id="SSF56425">
    <property type="entry name" value="Succinate dehydrogenase/fumarate reductase flavoprotein, catalytic domain"/>
    <property type="match status" value="1"/>
</dbReference>
<proteinExistence type="predicted"/>
<dbReference type="InterPro" id="IPR036188">
    <property type="entry name" value="FAD/NAD-bd_sf"/>
</dbReference>
<accession>A0ABS0QSJ9</accession>
<name>A0ABS0QSJ9_9STAP</name>
<protein>
    <submittedName>
        <fullName evidence="1">L-aspartate oxidase</fullName>
    </submittedName>
</protein>
<gene>
    <name evidence="1" type="ORF">I9026_13030</name>
</gene>